<comment type="caution">
    <text evidence="2">The sequence shown here is derived from an EMBL/GenBank/DDBJ whole genome shotgun (WGS) entry which is preliminary data.</text>
</comment>
<dbReference type="PROSITE" id="PS50853">
    <property type="entry name" value="FN3"/>
    <property type="match status" value="1"/>
</dbReference>
<dbReference type="EMBL" id="JAVDTX010000001">
    <property type="protein sequence ID" value="MDR6843696.1"/>
    <property type="molecule type" value="Genomic_DNA"/>
</dbReference>
<dbReference type="Gene3D" id="2.60.40.1120">
    <property type="entry name" value="Carboxypeptidase-like, regulatory domain"/>
    <property type="match status" value="1"/>
</dbReference>
<dbReference type="SUPFAM" id="SSF82171">
    <property type="entry name" value="DPP6 N-terminal domain-like"/>
    <property type="match status" value="1"/>
</dbReference>
<feature type="domain" description="Fibronectin type-III" evidence="1">
    <location>
        <begin position="115"/>
        <end position="211"/>
    </location>
</feature>
<dbReference type="RefSeq" id="WP_310003347.1">
    <property type="nucleotide sequence ID" value="NZ_JAVDTX010000001.1"/>
</dbReference>
<dbReference type="InterPro" id="IPR036116">
    <property type="entry name" value="FN3_sf"/>
</dbReference>
<dbReference type="Proteomes" id="UP001261871">
    <property type="component" value="Unassembled WGS sequence"/>
</dbReference>
<dbReference type="Gene3D" id="2.60.40.10">
    <property type="entry name" value="Immunoglobulins"/>
    <property type="match status" value="1"/>
</dbReference>
<dbReference type="PROSITE" id="PS51257">
    <property type="entry name" value="PROKAR_LIPOPROTEIN"/>
    <property type="match status" value="1"/>
</dbReference>
<dbReference type="InterPro" id="IPR013784">
    <property type="entry name" value="Carb-bd-like_fold"/>
</dbReference>
<keyword evidence="3" id="KW-1185">Reference proteome</keyword>
<dbReference type="InterPro" id="IPR013783">
    <property type="entry name" value="Ig-like_fold"/>
</dbReference>
<evidence type="ECO:0000313" key="3">
    <source>
        <dbReference type="Proteomes" id="UP001261871"/>
    </source>
</evidence>
<dbReference type="SUPFAM" id="SSF49452">
    <property type="entry name" value="Starch-binding domain-like"/>
    <property type="match status" value="1"/>
</dbReference>
<evidence type="ECO:0000259" key="1">
    <source>
        <dbReference type="PROSITE" id="PS50853"/>
    </source>
</evidence>
<reference evidence="2 3" key="1">
    <citation type="submission" date="2023-07" db="EMBL/GenBank/DDBJ databases">
        <title>Sorghum-associated microbial communities from plants grown in Nebraska, USA.</title>
        <authorList>
            <person name="Schachtman D."/>
        </authorList>
    </citation>
    <scope>NUCLEOTIDE SEQUENCE [LARGE SCALE GENOMIC DNA]</scope>
    <source>
        <strain evidence="2 3">BE124</strain>
    </source>
</reference>
<accession>A0ABU1RY59</accession>
<protein>
    <submittedName>
        <fullName evidence="2">Tol biopolymer transport system component</fullName>
    </submittedName>
</protein>
<dbReference type="InterPro" id="IPR003961">
    <property type="entry name" value="FN3_dom"/>
</dbReference>
<evidence type="ECO:0000313" key="2">
    <source>
        <dbReference type="EMBL" id="MDR6843696.1"/>
    </source>
</evidence>
<sequence length="499" mass="55427">MEKLRIGILMCLIILFSCSEEKITDGGTGTVKGRVVDAVTFAPIENAKVSSNPSTDTYFTDKDGYFTFEGITIGKYTFEARKDKYVAKFEAATVKLNETTQIIFELKVSTADNRPPDVPVLTSPADLAKNQAINLQLTWTATDIDKDSLTYVVTVKNGTTDEITTYKDLKTRSLDLKDLKYSTKYYWQVASSDGINIPVNSLVSSFTTLPFPNPRFLYIKKVNNNNVIYTADEAGNELQLTSSSINSYRPRKNLQSNKIAYISSDGSQNQIYMMNLDGSNIKKITNTVPIAGFNMENINFCWSTNGSQILYPNFDKLYRINSDGGGLIEIFKTPNGKFISECDWNQSANQIVLKVNDISGYNVEIYVIKGNGQVLYNVLSGQTGAVSGLNMSFDTQKIVFTRDVSGNENSTYRRFDSRIFIYDRVANTITQLNTTKDNGFNDLDAKFSPNEAEIIFTNTSNDGISVKNVYKTSVTNTGTGTTGSARTLLFSGGSMPEWK</sequence>
<name>A0ABU1RY59_9FLAO</name>
<dbReference type="Gene3D" id="2.120.10.30">
    <property type="entry name" value="TolB, C-terminal domain"/>
    <property type="match status" value="1"/>
</dbReference>
<dbReference type="SUPFAM" id="SSF49265">
    <property type="entry name" value="Fibronectin type III"/>
    <property type="match status" value="1"/>
</dbReference>
<dbReference type="Pfam" id="PF13620">
    <property type="entry name" value="CarboxypepD_reg"/>
    <property type="match status" value="1"/>
</dbReference>
<dbReference type="InterPro" id="IPR011042">
    <property type="entry name" value="6-blade_b-propeller_TolB-like"/>
</dbReference>
<proteinExistence type="predicted"/>
<organism evidence="2 3">
    <name type="scientific">Flavobacterium granuli</name>
    <dbReference type="NCBI Taxonomy" id="280093"/>
    <lineage>
        <taxon>Bacteria</taxon>
        <taxon>Pseudomonadati</taxon>
        <taxon>Bacteroidota</taxon>
        <taxon>Flavobacteriia</taxon>
        <taxon>Flavobacteriales</taxon>
        <taxon>Flavobacteriaceae</taxon>
        <taxon>Flavobacterium</taxon>
    </lineage>
</organism>
<gene>
    <name evidence="2" type="ORF">J2W95_000376</name>
</gene>